<proteinExistence type="predicted"/>
<evidence type="ECO:0000313" key="3">
    <source>
        <dbReference type="Proteomes" id="UP000298327"/>
    </source>
</evidence>
<dbReference type="AlphaFoldDB" id="A0A4Y9YMS5"/>
<name>A0A4Y9YMS5_9AGAM</name>
<evidence type="ECO:0000313" key="2">
    <source>
        <dbReference type="EMBL" id="TFY63003.1"/>
    </source>
</evidence>
<reference evidence="2 3" key="1">
    <citation type="submission" date="2019-02" db="EMBL/GenBank/DDBJ databases">
        <title>Genome sequencing of the rare red list fungi Dentipellis fragilis.</title>
        <authorList>
            <person name="Buettner E."/>
            <person name="Kellner H."/>
        </authorList>
    </citation>
    <scope>NUCLEOTIDE SEQUENCE [LARGE SCALE GENOMIC DNA]</scope>
    <source>
        <strain evidence="2 3">DSM 105465</strain>
    </source>
</reference>
<organism evidence="2 3">
    <name type="scientific">Dentipellis fragilis</name>
    <dbReference type="NCBI Taxonomy" id="205917"/>
    <lineage>
        <taxon>Eukaryota</taxon>
        <taxon>Fungi</taxon>
        <taxon>Dikarya</taxon>
        <taxon>Basidiomycota</taxon>
        <taxon>Agaricomycotina</taxon>
        <taxon>Agaricomycetes</taxon>
        <taxon>Russulales</taxon>
        <taxon>Hericiaceae</taxon>
        <taxon>Dentipellis</taxon>
    </lineage>
</organism>
<dbReference type="EMBL" id="SEOQ01000436">
    <property type="protein sequence ID" value="TFY63003.1"/>
    <property type="molecule type" value="Genomic_DNA"/>
</dbReference>
<dbReference type="STRING" id="205917.A0A4Y9YMS5"/>
<feature type="region of interest" description="Disordered" evidence="1">
    <location>
        <begin position="1"/>
        <end position="22"/>
    </location>
</feature>
<gene>
    <name evidence="2" type="ORF">EVG20_g6495</name>
</gene>
<dbReference type="Proteomes" id="UP000298327">
    <property type="component" value="Unassembled WGS sequence"/>
</dbReference>
<accession>A0A4Y9YMS5</accession>
<keyword evidence="3" id="KW-1185">Reference proteome</keyword>
<comment type="caution">
    <text evidence="2">The sequence shown here is derived from an EMBL/GenBank/DDBJ whole genome shotgun (WGS) entry which is preliminary data.</text>
</comment>
<dbReference type="OrthoDB" id="5424209at2759"/>
<protein>
    <submittedName>
        <fullName evidence="2">Uncharacterized protein</fullName>
    </submittedName>
</protein>
<evidence type="ECO:0000256" key="1">
    <source>
        <dbReference type="SAM" id="MobiDB-lite"/>
    </source>
</evidence>
<sequence>MSSDLSYLGIGSNDTASSSSSDLPPYFVSTKEAVFYYAGISPTPPKLVYRTGSDARPFIMPKGLEAYRQLKQARGVFGHALNKVWKTSVGPKVCQLLTTLNVDWATVDGVRFLADKGEGESALSPVVIWIGVRPASLEGKDAYSAAHDILDILHGVDIHDVEVEFR</sequence>
<feature type="non-terminal residue" evidence="2">
    <location>
        <position position="166"/>
    </location>
</feature>